<dbReference type="Proteomes" id="UP000525027">
    <property type="component" value="Unassembled WGS sequence"/>
</dbReference>
<dbReference type="GO" id="GO:0016301">
    <property type="term" value="F:kinase activity"/>
    <property type="evidence" value="ECO:0007669"/>
    <property type="project" value="UniProtKB-KW"/>
</dbReference>
<keyword evidence="1" id="KW-0808">Transferase</keyword>
<protein>
    <submittedName>
        <fullName evidence="1">Phosphoenolpyruvate carboxykinase</fullName>
    </submittedName>
</protein>
<feature type="non-terminal residue" evidence="1">
    <location>
        <position position="69"/>
    </location>
</feature>
<evidence type="ECO:0000313" key="2">
    <source>
        <dbReference type="Proteomes" id="UP000525027"/>
    </source>
</evidence>
<evidence type="ECO:0000313" key="1">
    <source>
        <dbReference type="EMBL" id="HHZ05148.1"/>
    </source>
</evidence>
<comment type="caution">
    <text evidence="1">The sequence shown here is derived from an EMBL/GenBank/DDBJ whole genome shotgun (WGS) entry which is preliminary data.</text>
</comment>
<name>A0A7V6ZG20_9BACT</name>
<dbReference type="EMBL" id="DURU01000155">
    <property type="protein sequence ID" value="HHZ05148.1"/>
    <property type="molecule type" value="Genomic_DNA"/>
</dbReference>
<sequence length="69" mass="7357">MATIGHCQDGLEGLRSRIRTTVETAFYGNNVMPVASVRDAYLLAKNSPGTVELTGMPMCETESLGLPQG</sequence>
<dbReference type="AlphaFoldDB" id="A0A7V6ZG20"/>
<accession>A0A7V6ZG20</accession>
<gene>
    <name evidence="1" type="ORF">GX397_08890</name>
</gene>
<keyword evidence="1" id="KW-0418">Kinase</keyword>
<proteinExistence type="predicted"/>
<reference evidence="1 2" key="1">
    <citation type="journal article" date="2020" name="Biotechnol. Biofuels">
        <title>New insights from the biogas microbiome by comprehensive genome-resolved metagenomics of nearly 1600 species originating from multiple anaerobic digesters.</title>
        <authorList>
            <person name="Campanaro S."/>
            <person name="Treu L."/>
            <person name="Rodriguez-R L.M."/>
            <person name="Kovalovszki A."/>
            <person name="Ziels R.M."/>
            <person name="Maus I."/>
            <person name="Zhu X."/>
            <person name="Kougias P.G."/>
            <person name="Basile A."/>
            <person name="Luo G."/>
            <person name="Schluter A."/>
            <person name="Konstantinidis K.T."/>
            <person name="Angelidaki I."/>
        </authorList>
    </citation>
    <scope>NUCLEOTIDE SEQUENCE [LARGE SCALE GENOMIC DNA]</scope>
    <source>
        <strain evidence="1">AS25fmACSIPFO_94</strain>
    </source>
</reference>
<organism evidence="1 2">
    <name type="scientific">Acetomicrobium hydrogeniformans</name>
    <dbReference type="NCBI Taxonomy" id="649746"/>
    <lineage>
        <taxon>Bacteria</taxon>
        <taxon>Thermotogati</taxon>
        <taxon>Synergistota</taxon>
        <taxon>Synergistia</taxon>
        <taxon>Synergistales</taxon>
        <taxon>Acetomicrobiaceae</taxon>
        <taxon>Acetomicrobium</taxon>
    </lineage>
</organism>
<keyword evidence="1" id="KW-0670">Pyruvate</keyword>